<evidence type="ECO:0008006" key="5">
    <source>
        <dbReference type="Google" id="ProtNLM"/>
    </source>
</evidence>
<evidence type="ECO:0000256" key="1">
    <source>
        <dbReference type="SAM" id="MobiDB-lite"/>
    </source>
</evidence>
<evidence type="ECO:0000313" key="3">
    <source>
        <dbReference type="EMBL" id="MVT26060.1"/>
    </source>
</evidence>
<organism evidence="3 4">
    <name type="scientific">Nesterenkonia alkaliphila</name>
    <dbReference type="NCBI Taxonomy" id="1463631"/>
    <lineage>
        <taxon>Bacteria</taxon>
        <taxon>Bacillati</taxon>
        <taxon>Actinomycetota</taxon>
        <taxon>Actinomycetes</taxon>
        <taxon>Micrococcales</taxon>
        <taxon>Micrococcaceae</taxon>
        <taxon>Nesterenkonia</taxon>
    </lineage>
</organism>
<dbReference type="RefSeq" id="WP_157322638.1">
    <property type="nucleotide sequence ID" value="NZ_BMFX01000008.1"/>
</dbReference>
<keyword evidence="2" id="KW-0812">Transmembrane</keyword>
<feature type="compositionally biased region" description="Acidic residues" evidence="1">
    <location>
        <begin position="199"/>
        <end position="240"/>
    </location>
</feature>
<gene>
    <name evidence="3" type="ORF">GNZ21_06770</name>
</gene>
<dbReference type="Proteomes" id="UP000460157">
    <property type="component" value="Unassembled WGS sequence"/>
</dbReference>
<feature type="transmembrane region" description="Helical" evidence="2">
    <location>
        <begin position="33"/>
        <end position="55"/>
    </location>
</feature>
<name>A0A7K1UHW1_9MICC</name>
<protein>
    <recommendedName>
        <fullName evidence="5">Septum formation-related domain-containing protein</fullName>
    </recommendedName>
</protein>
<proteinExistence type="predicted"/>
<keyword evidence="2" id="KW-1133">Transmembrane helix</keyword>
<keyword evidence="4" id="KW-1185">Reference proteome</keyword>
<dbReference type="EMBL" id="WRPM01000046">
    <property type="protein sequence ID" value="MVT26060.1"/>
    <property type="molecule type" value="Genomic_DNA"/>
</dbReference>
<dbReference type="AlphaFoldDB" id="A0A7K1UHW1"/>
<comment type="caution">
    <text evidence="3">The sequence shown here is derived from an EMBL/GenBank/DDBJ whole genome shotgun (WGS) entry which is preliminary data.</text>
</comment>
<sequence>MSESPQVSQGSQQPLSRRARREAAGDTGFRLNAIPFLIIGILVVLITAALLWWFLGREEEPEPIEWTWVEDPADGVHARGVPPEDWEAGWCLSGYTDEETPADVMDCERSYDVQVLLQDELDDEITEGAYPGDDVVSHNANLRCEEIALSSSAIESLGAELQREIWYPTEDTWNNEDDRLVSCFLTRADGGSLRGDFLDTSDDDPDDDEEEVEIVDEQGDDNDDDAPVDEEANEDSGDAD</sequence>
<feature type="region of interest" description="Disordered" evidence="1">
    <location>
        <begin position="194"/>
        <end position="240"/>
    </location>
</feature>
<keyword evidence="2" id="KW-0472">Membrane</keyword>
<reference evidence="3 4" key="1">
    <citation type="submission" date="2019-12" db="EMBL/GenBank/DDBJ databases">
        <title>Nesterenkonia muleiensis sp. nov., a novel actinobacterium isolated from sap of Populus euphratica.</title>
        <authorList>
            <person name="Wang R."/>
        </authorList>
    </citation>
    <scope>NUCLEOTIDE SEQUENCE [LARGE SCALE GENOMIC DNA]</scope>
    <source>
        <strain evidence="3 4">F10</strain>
    </source>
</reference>
<dbReference type="OrthoDB" id="3628931at2"/>
<evidence type="ECO:0000256" key="2">
    <source>
        <dbReference type="SAM" id="Phobius"/>
    </source>
</evidence>
<accession>A0A7K1UHW1</accession>
<evidence type="ECO:0000313" key="4">
    <source>
        <dbReference type="Proteomes" id="UP000460157"/>
    </source>
</evidence>